<proteinExistence type="predicted"/>
<feature type="region of interest" description="Disordered" evidence="1">
    <location>
        <begin position="22"/>
        <end position="69"/>
    </location>
</feature>
<organism evidence="2 3">
    <name type="scientific">Parastrongyloides trichosuri</name>
    <name type="common">Possum-specific nematode worm</name>
    <dbReference type="NCBI Taxonomy" id="131310"/>
    <lineage>
        <taxon>Eukaryota</taxon>
        <taxon>Metazoa</taxon>
        <taxon>Ecdysozoa</taxon>
        <taxon>Nematoda</taxon>
        <taxon>Chromadorea</taxon>
        <taxon>Rhabditida</taxon>
        <taxon>Tylenchina</taxon>
        <taxon>Panagrolaimomorpha</taxon>
        <taxon>Strongyloidoidea</taxon>
        <taxon>Strongyloididae</taxon>
        <taxon>Parastrongyloides</taxon>
    </lineage>
</organism>
<reference evidence="3" key="1">
    <citation type="submission" date="2017-02" db="UniProtKB">
        <authorList>
            <consortium name="WormBaseParasite"/>
        </authorList>
    </citation>
    <scope>IDENTIFICATION</scope>
</reference>
<evidence type="ECO:0000313" key="3">
    <source>
        <dbReference type="WBParaSite" id="PTRK_0000420700.1"/>
    </source>
</evidence>
<accession>A0A0N4Z9Z9</accession>
<name>A0A0N4Z9Z9_PARTI</name>
<keyword evidence="2" id="KW-1185">Reference proteome</keyword>
<feature type="compositionally biased region" description="Low complexity" evidence="1">
    <location>
        <begin position="22"/>
        <end position="59"/>
    </location>
</feature>
<protein>
    <submittedName>
        <fullName evidence="3">Uncharacterized protein</fullName>
    </submittedName>
</protein>
<feature type="region of interest" description="Disordered" evidence="1">
    <location>
        <begin position="83"/>
        <end position="103"/>
    </location>
</feature>
<evidence type="ECO:0000313" key="2">
    <source>
        <dbReference type="Proteomes" id="UP000038045"/>
    </source>
</evidence>
<evidence type="ECO:0000256" key="1">
    <source>
        <dbReference type="SAM" id="MobiDB-lite"/>
    </source>
</evidence>
<dbReference type="WBParaSite" id="PTRK_0000420700.1">
    <property type="protein sequence ID" value="PTRK_0000420700.1"/>
    <property type="gene ID" value="PTRK_0000420700"/>
</dbReference>
<sequence>MFTSSPPINPSFNFNSFFKSVSQSGNNSMNTSSPSGGSPSNNSQISPIEGNNNSSNNQNHLQSPQDQSNNTNQFMAALASLSNISNQQQQQQQQMKDMSNPFMSGLNNLGMNINPMMMSNPAFFTHLLQNSMGNPMAMNFFQQMFLNNNNNGNNDNKSSSPFNQMNNLKRSYDSISKSPSSPLQSAELLNYMKGKVLSQN</sequence>
<dbReference type="AlphaFoldDB" id="A0A0N4Z9Z9"/>
<feature type="compositionally biased region" description="Polar residues" evidence="1">
    <location>
        <begin position="60"/>
        <end position="69"/>
    </location>
</feature>
<dbReference type="Proteomes" id="UP000038045">
    <property type="component" value="Unplaced"/>
</dbReference>